<keyword evidence="7" id="KW-1185">Reference proteome</keyword>
<comment type="similarity">
    <text evidence="1 4">Belongs to the iron/ascorbate-dependent oxidoreductase family.</text>
</comment>
<dbReference type="EMBL" id="CP061379">
    <property type="protein sequence ID" value="QPF95373.1"/>
    <property type="molecule type" value="Genomic_DNA"/>
</dbReference>
<dbReference type="InterPro" id="IPR044861">
    <property type="entry name" value="IPNS-like_FE2OG_OXY"/>
</dbReference>
<organism evidence="6 7">
    <name type="scientific">Bradyrhizobium commune</name>
    <dbReference type="NCBI Taxonomy" id="83627"/>
    <lineage>
        <taxon>Bacteria</taxon>
        <taxon>Pseudomonadati</taxon>
        <taxon>Pseudomonadota</taxon>
        <taxon>Alphaproteobacteria</taxon>
        <taxon>Hyphomicrobiales</taxon>
        <taxon>Nitrobacteraceae</taxon>
        <taxon>Bradyrhizobium</taxon>
    </lineage>
</organism>
<dbReference type="AlphaFoldDB" id="A0A7S9DD34"/>
<dbReference type="InterPro" id="IPR027443">
    <property type="entry name" value="IPNS-like_sf"/>
</dbReference>
<dbReference type="GO" id="GO:0016491">
    <property type="term" value="F:oxidoreductase activity"/>
    <property type="evidence" value="ECO:0007669"/>
    <property type="project" value="UniProtKB-KW"/>
</dbReference>
<dbReference type="Proteomes" id="UP000594621">
    <property type="component" value="Chromosome"/>
</dbReference>
<evidence type="ECO:0000256" key="2">
    <source>
        <dbReference type="ARBA" id="ARBA00022723"/>
    </source>
</evidence>
<accession>A0A7S9DD34</accession>
<dbReference type="PANTHER" id="PTHR47991">
    <property type="entry name" value="OXOGLUTARATE/IRON-DEPENDENT DIOXYGENASE"/>
    <property type="match status" value="1"/>
</dbReference>
<dbReference type="PROSITE" id="PS51471">
    <property type="entry name" value="FE2OG_OXY"/>
    <property type="match status" value="1"/>
</dbReference>
<dbReference type="GO" id="GO:0046872">
    <property type="term" value="F:metal ion binding"/>
    <property type="evidence" value="ECO:0007669"/>
    <property type="project" value="UniProtKB-KW"/>
</dbReference>
<keyword evidence="4" id="KW-0560">Oxidoreductase</keyword>
<dbReference type="Gene3D" id="2.60.120.330">
    <property type="entry name" value="B-lactam Antibiotic, Isopenicillin N Synthase, Chain"/>
    <property type="match status" value="1"/>
</dbReference>
<evidence type="ECO:0000256" key="4">
    <source>
        <dbReference type="RuleBase" id="RU003682"/>
    </source>
</evidence>
<reference evidence="6 7" key="1">
    <citation type="submission" date="2020-09" db="EMBL/GenBank/DDBJ databases">
        <title>Complete genomes of bradyrhizobia occurring on native shrubby legumes in Australia.</title>
        <authorList>
            <person name="Lafay B."/>
        </authorList>
    </citation>
    <scope>NUCLEOTIDE SEQUENCE [LARGE SCALE GENOMIC DNA]</scope>
    <source>
        <strain evidence="6 7">BDV5040</strain>
    </source>
</reference>
<evidence type="ECO:0000313" key="7">
    <source>
        <dbReference type="Proteomes" id="UP000594621"/>
    </source>
</evidence>
<dbReference type="Pfam" id="PF14226">
    <property type="entry name" value="DIOX_N"/>
    <property type="match status" value="1"/>
</dbReference>
<evidence type="ECO:0000313" key="6">
    <source>
        <dbReference type="EMBL" id="QPF95373.1"/>
    </source>
</evidence>
<gene>
    <name evidence="6" type="ORF">IC761_30790</name>
</gene>
<dbReference type="InterPro" id="IPR005123">
    <property type="entry name" value="Oxoglu/Fe-dep_dioxygenase_dom"/>
</dbReference>
<dbReference type="SUPFAM" id="SSF51197">
    <property type="entry name" value="Clavaminate synthase-like"/>
    <property type="match status" value="1"/>
</dbReference>
<evidence type="ECO:0000256" key="3">
    <source>
        <dbReference type="ARBA" id="ARBA00023004"/>
    </source>
</evidence>
<keyword evidence="3 4" id="KW-0408">Iron</keyword>
<dbReference type="KEGG" id="bcou:IC761_30790"/>
<sequence length="339" mass="37078">MSFGNQTTSLPTVDISRFHGQAAERAAFIVSLREILHDCGFFYLIGHGVSEETTQRVLNVSRAFFALPEKDKLAIEMVKTPRFRGYNRAGFELTGGKQDWREQVDFDTEGETQELSEDDPLWKRVLGPNQWPDALPDLRSVILDYQAEVTRVAKDVLGAIATALGQPENVFAPIFDPHPAQHLKILRYPGKDQAASEQGVGAHKDGGLVTILLNDEVAGLKVRTEAGDWIDAPPLAGAFIVNTGELLELVTNGFVRADVHAVVTPPAGVERYSVVFFLGAYYGAKIPPLDLPEGIKLAERGVTVDPQNPILNDVGANHLKARLRSHPDVARAHYSGLTA</sequence>
<keyword evidence="2 4" id="KW-0479">Metal-binding</keyword>
<evidence type="ECO:0000256" key="1">
    <source>
        <dbReference type="ARBA" id="ARBA00008056"/>
    </source>
</evidence>
<dbReference type="InterPro" id="IPR050295">
    <property type="entry name" value="Plant_2OG-oxidoreductases"/>
</dbReference>
<dbReference type="Pfam" id="PF03171">
    <property type="entry name" value="2OG-FeII_Oxy"/>
    <property type="match status" value="1"/>
</dbReference>
<evidence type="ECO:0000259" key="5">
    <source>
        <dbReference type="PROSITE" id="PS51471"/>
    </source>
</evidence>
<dbReference type="InterPro" id="IPR026992">
    <property type="entry name" value="DIOX_N"/>
</dbReference>
<name>A0A7S9DD34_9BRAD</name>
<feature type="domain" description="Fe2OG dioxygenase" evidence="5">
    <location>
        <begin position="176"/>
        <end position="280"/>
    </location>
</feature>
<dbReference type="PRINTS" id="PR00682">
    <property type="entry name" value="IPNSYNTHASE"/>
</dbReference>
<proteinExistence type="inferred from homology"/>
<protein>
    <submittedName>
        <fullName evidence="6">Isopenicillin N synthase family oxygenase</fullName>
    </submittedName>
</protein>